<dbReference type="InterPro" id="IPR037185">
    <property type="entry name" value="EmrE-like"/>
</dbReference>
<dbReference type="InterPro" id="IPR000620">
    <property type="entry name" value="EamA_dom"/>
</dbReference>
<keyword evidence="4 6" id="KW-1133">Transmembrane helix</keyword>
<keyword evidence="5 6" id="KW-0472">Membrane</keyword>
<sequence>KALFESGLLPLDLVQIRVTFSSLLLAAVFAVYSRSLLRISPRDIGYFLVLGGVIMALVQFTYFYTISKIQVVAAILLQYLSPIIVAFFSMLFWGEKPTLFKFFSMFLAIAGTYLVVGGYNLDLLRMNRIGILVGLASALLYSAYTLLGERATHRYAPWTVVFYSMLFAALSLNVFYAPFNYLWAGYTAEQWCWILYVVIIGTVLPFGLYFVGINYVRSTRAMITATLEPISAGIMAYFFLGERLEALQLLGSALVVAAITLLQLNREQDALSPEAVRSNEEESGRNLL</sequence>
<dbReference type="PANTHER" id="PTHR32322">
    <property type="entry name" value="INNER MEMBRANE TRANSPORTER"/>
    <property type="match status" value="1"/>
</dbReference>
<organism evidence="8 9">
    <name type="scientific">Desulfomonile tiedjei</name>
    <dbReference type="NCBI Taxonomy" id="2358"/>
    <lineage>
        <taxon>Bacteria</taxon>
        <taxon>Pseudomonadati</taxon>
        <taxon>Thermodesulfobacteriota</taxon>
        <taxon>Desulfomonilia</taxon>
        <taxon>Desulfomonilales</taxon>
        <taxon>Desulfomonilaceae</taxon>
        <taxon>Desulfomonile</taxon>
    </lineage>
</organism>
<feature type="transmembrane region" description="Helical" evidence="6">
    <location>
        <begin position="14"/>
        <end position="32"/>
    </location>
</feature>
<feature type="transmembrane region" description="Helical" evidence="6">
    <location>
        <begin position="129"/>
        <end position="148"/>
    </location>
</feature>
<comment type="subcellular location">
    <subcellularLocation>
        <location evidence="1">Membrane</location>
        <topology evidence="1">Multi-pass membrane protein</topology>
    </subcellularLocation>
</comment>
<dbReference type="InterPro" id="IPR050638">
    <property type="entry name" value="AA-Vitamin_Transporters"/>
</dbReference>
<feature type="non-terminal residue" evidence="8">
    <location>
        <position position="1"/>
    </location>
</feature>
<feature type="transmembrane region" description="Helical" evidence="6">
    <location>
        <begin position="193"/>
        <end position="211"/>
    </location>
</feature>
<dbReference type="SUPFAM" id="SSF103481">
    <property type="entry name" value="Multidrug resistance efflux transporter EmrE"/>
    <property type="match status" value="2"/>
</dbReference>
<evidence type="ECO:0000256" key="5">
    <source>
        <dbReference type="ARBA" id="ARBA00023136"/>
    </source>
</evidence>
<dbReference type="PANTHER" id="PTHR32322:SF2">
    <property type="entry name" value="EAMA DOMAIN-CONTAINING PROTEIN"/>
    <property type="match status" value="1"/>
</dbReference>
<feature type="transmembrane region" description="Helical" evidence="6">
    <location>
        <begin position="71"/>
        <end position="92"/>
    </location>
</feature>
<dbReference type="GO" id="GO:0016020">
    <property type="term" value="C:membrane"/>
    <property type="evidence" value="ECO:0007669"/>
    <property type="project" value="UniProtKB-SubCell"/>
</dbReference>
<feature type="transmembrane region" description="Helical" evidence="6">
    <location>
        <begin position="99"/>
        <end position="117"/>
    </location>
</feature>
<feature type="domain" description="EamA" evidence="7">
    <location>
        <begin position="129"/>
        <end position="262"/>
    </location>
</feature>
<name>A0A9D6V1A0_9BACT</name>
<feature type="domain" description="EamA" evidence="7">
    <location>
        <begin position="8"/>
        <end position="116"/>
    </location>
</feature>
<dbReference type="Proteomes" id="UP000807825">
    <property type="component" value="Unassembled WGS sequence"/>
</dbReference>
<keyword evidence="3 6" id="KW-0812">Transmembrane</keyword>
<feature type="transmembrane region" description="Helical" evidence="6">
    <location>
        <begin position="160"/>
        <end position="181"/>
    </location>
</feature>
<reference evidence="8" key="1">
    <citation type="submission" date="2020-07" db="EMBL/GenBank/DDBJ databases">
        <title>Huge and variable diversity of episymbiotic CPR bacteria and DPANN archaea in groundwater ecosystems.</title>
        <authorList>
            <person name="He C.Y."/>
            <person name="Keren R."/>
            <person name="Whittaker M."/>
            <person name="Farag I.F."/>
            <person name="Doudna J."/>
            <person name="Cate J.H.D."/>
            <person name="Banfield J.F."/>
        </authorList>
    </citation>
    <scope>NUCLEOTIDE SEQUENCE</scope>
    <source>
        <strain evidence="8">NC_groundwater_1664_Pr3_B-0.1um_52_9</strain>
    </source>
</reference>
<accession>A0A9D6V1A0</accession>
<comment type="similarity">
    <text evidence="2">Belongs to the EamA transporter family.</text>
</comment>
<evidence type="ECO:0000256" key="4">
    <source>
        <dbReference type="ARBA" id="ARBA00022989"/>
    </source>
</evidence>
<evidence type="ECO:0000256" key="3">
    <source>
        <dbReference type="ARBA" id="ARBA00022692"/>
    </source>
</evidence>
<feature type="transmembrane region" description="Helical" evidence="6">
    <location>
        <begin position="44"/>
        <end position="65"/>
    </location>
</feature>
<evidence type="ECO:0000259" key="7">
    <source>
        <dbReference type="Pfam" id="PF00892"/>
    </source>
</evidence>
<dbReference type="EMBL" id="JACRDE010000238">
    <property type="protein sequence ID" value="MBI5249587.1"/>
    <property type="molecule type" value="Genomic_DNA"/>
</dbReference>
<dbReference type="AlphaFoldDB" id="A0A9D6V1A0"/>
<evidence type="ECO:0000313" key="9">
    <source>
        <dbReference type="Proteomes" id="UP000807825"/>
    </source>
</evidence>
<gene>
    <name evidence="8" type="ORF">HY912_08840</name>
</gene>
<evidence type="ECO:0000313" key="8">
    <source>
        <dbReference type="EMBL" id="MBI5249587.1"/>
    </source>
</evidence>
<dbReference type="Pfam" id="PF00892">
    <property type="entry name" value="EamA"/>
    <property type="match status" value="2"/>
</dbReference>
<dbReference type="Gene3D" id="1.10.3730.20">
    <property type="match status" value="2"/>
</dbReference>
<evidence type="ECO:0000256" key="2">
    <source>
        <dbReference type="ARBA" id="ARBA00007362"/>
    </source>
</evidence>
<protein>
    <submittedName>
        <fullName evidence="8">EamA family transporter</fullName>
    </submittedName>
</protein>
<comment type="caution">
    <text evidence="8">The sequence shown here is derived from an EMBL/GenBank/DDBJ whole genome shotgun (WGS) entry which is preliminary data.</text>
</comment>
<proteinExistence type="inferred from homology"/>
<evidence type="ECO:0000256" key="1">
    <source>
        <dbReference type="ARBA" id="ARBA00004141"/>
    </source>
</evidence>
<evidence type="ECO:0000256" key="6">
    <source>
        <dbReference type="SAM" id="Phobius"/>
    </source>
</evidence>